<dbReference type="GO" id="GO:0046503">
    <property type="term" value="P:glycerolipid catabolic process"/>
    <property type="evidence" value="ECO:0007669"/>
    <property type="project" value="TreeGrafter"/>
</dbReference>
<dbReference type="InterPro" id="IPR000073">
    <property type="entry name" value="AB_hydrolase_1"/>
</dbReference>
<dbReference type="Proteomes" id="UP000267081">
    <property type="component" value="Unassembled WGS sequence"/>
</dbReference>
<protein>
    <submittedName>
        <fullName evidence="2">Alpha/beta fold hydrolase</fullName>
    </submittedName>
</protein>
<dbReference type="GO" id="GO:0004806">
    <property type="term" value="F:triacylglycerol lipase activity"/>
    <property type="evidence" value="ECO:0007669"/>
    <property type="project" value="TreeGrafter"/>
</dbReference>
<gene>
    <name evidence="2" type="ORF">EIY87_46445</name>
</gene>
<sequence length="263" mass="27437">MRIHASDHETTVTARGTHGPAVLLVHSLGLDRRMWDPVLDRLATGRRVFAYDVRGHGSAAGAPLPFTMAAAGADLVAVLDALELGIAHVAGLSLGGAIAQTAAVAAPGRFASLTLLGAPDRPVPAAFEERARIAETAGMEPLVGPTLERWFTAAALEADTEGVRYARDCVTSFDPVTWASIWRGYGGLDVYQRLRGFPAPALALAGEADASITIDGMAAIAARIGGGAKLEVVPGAPHIQTLERPDEVADALDRFLPAEIDIP</sequence>
<dbReference type="PANTHER" id="PTHR43433:SF5">
    <property type="entry name" value="AB HYDROLASE-1 DOMAIN-CONTAINING PROTEIN"/>
    <property type="match status" value="1"/>
</dbReference>
<reference evidence="2 3" key="1">
    <citation type="submission" date="2018-12" db="EMBL/GenBank/DDBJ databases">
        <title>Amycolatopsis eburnea sp. nov. actinomycete associate with arbuscular mycorrhiza fungal spore.</title>
        <authorList>
            <person name="Lumyong S."/>
            <person name="Chaiya L."/>
        </authorList>
    </citation>
    <scope>NUCLEOTIDE SEQUENCE [LARGE SCALE GENOMIC DNA]</scope>
    <source>
        <strain evidence="2 3">GLM-1</strain>
    </source>
</reference>
<dbReference type="SUPFAM" id="SSF53474">
    <property type="entry name" value="alpha/beta-Hydrolases"/>
    <property type="match status" value="1"/>
</dbReference>
<accession>A0A3R9EIN7</accession>
<feature type="domain" description="AB hydrolase-1" evidence="1">
    <location>
        <begin position="22"/>
        <end position="251"/>
    </location>
</feature>
<dbReference type="AlphaFoldDB" id="A0A3R9EIN7"/>
<dbReference type="PRINTS" id="PR00111">
    <property type="entry name" value="ABHYDROLASE"/>
</dbReference>
<dbReference type="Gene3D" id="3.40.50.1820">
    <property type="entry name" value="alpha/beta hydrolase"/>
    <property type="match status" value="1"/>
</dbReference>
<comment type="caution">
    <text evidence="2">The sequence shown here is derived from an EMBL/GenBank/DDBJ whole genome shotgun (WGS) entry which is preliminary data.</text>
</comment>
<keyword evidence="2" id="KW-0378">Hydrolase</keyword>
<name>A0A3R9EIN7_9PSEU</name>
<dbReference type="InterPro" id="IPR050471">
    <property type="entry name" value="AB_hydrolase"/>
</dbReference>
<dbReference type="InterPro" id="IPR029058">
    <property type="entry name" value="AB_hydrolase_fold"/>
</dbReference>
<dbReference type="EMBL" id="RSEC01000066">
    <property type="protein sequence ID" value="RSD07297.1"/>
    <property type="molecule type" value="Genomic_DNA"/>
</dbReference>
<dbReference type="Pfam" id="PF12697">
    <property type="entry name" value="Abhydrolase_6"/>
    <property type="match status" value="1"/>
</dbReference>
<evidence type="ECO:0000313" key="3">
    <source>
        <dbReference type="Proteomes" id="UP000267081"/>
    </source>
</evidence>
<evidence type="ECO:0000259" key="1">
    <source>
        <dbReference type="Pfam" id="PF12697"/>
    </source>
</evidence>
<dbReference type="RefSeq" id="WP_125316496.1">
    <property type="nucleotide sequence ID" value="NZ_RSEC01000066.1"/>
</dbReference>
<dbReference type="PANTHER" id="PTHR43433">
    <property type="entry name" value="HYDROLASE, ALPHA/BETA FOLD FAMILY PROTEIN"/>
    <property type="match status" value="1"/>
</dbReference>
<dbReference type="OrthoDB" id="9802489at2"/>
<proteinExistence type="predicted"/>
<organism evidence="2 3">
    <name type="scientific">Amycolatopsis eburnea</name>
    <dbReference type="NCBI Taxonomy" id="2267691"/>
    <lineage>
        <taxon>Bacteria</taxon>
        <taxon>Bacillati</taxon>
        <taxon>Actinomycetota</taxon>
        <taxon>Actinomycetes</taxon>
        <taxon>Pseudonocardiales</taxon>
        <taxon>Pseudonocardiaceae</taxon>
        <taxon>Amycolatopsis</taxon>
    </lineage>
</organism>
<keyword evidence="3" id="KW-1185">Reference proteome</keyword>
<evidence type="ECO:0000313" key="2">
    <source>
        <dbReference type="EMBL" id="RSD07297.1"/>
    </source>
</evidence>